<feature type="compositionally biased region" description="Basic and acidic residues" evidence="6">
    <location>
        <begin position="208"/>
        <end position="219"/>
    </location>
</feature>
<feature type="region of interest" description="Disordered" evidence="6">
    <location>
        <begin position="557"/>
        <end position="627"/>
    </location>
</feature>
<evidence type="ECO:0000256" key="5">
    <source>
        <dbReference type="ARBA" id="ARBA00023273"/>
    </source>
</evidence>
<sequence>MGDKGFLVDAVAQFVQGSEWRDAVTHFLESHYKRFLSDPEDAKPQGKVTGYSLEQYDSFMAFKDRVERLLEKVVGDLGCSGQDLVDAIQVNLKYESALSTEKRFCIQTLLTFDDYDAFCSRISEYAAEKQGLVVGYDATPSGNAEISEWALQEAIARSILEAHARGQLDEAEASWLPWAEAFVQMSQAAAPADVGTAVEEYPDQAKGVPDEAKAETKDAAEDDPEEKGDDRMHELEKILIRERFKVDLLVAQRIADANAQMKKQMLNLAAEAVDQDENTDGMSTEKAAEEELAGLFTQIETIGERLKDVKSRCFKFESVTQQQMDNIYLFLKEKIHYKQDLVAQERDISTFIFTQIHEKDEALIPLMLEWLLLESEQLRTQNQIQEHLAGPRDEGYWTQVWDETSQAFYYVNSASKESVWEPPSVGYYDINQEFQVPGLETEAGPAADAWTAATNESAEEVPYPEAGIAADSKAWEEPPAQDASAEGDLHSSETRTEEKAPTLDQASSQLDATFELKIDPNATEMIEMESVLERISREHEQERKRLELVFELEKARQKEELRKRKEKKRREKLAKKQRQKEEAFRDEAPKEDGQASAQPLPAPVTSRKAETKPEERSPLSINVPGHGRVDLSHLLSDAHATRHRQMKGITPAHERAMLNPATLRYLTEQMVIKQPEVLGQQVSLRKEIVLDEFADEK</sequence>
<keyword evidence="3" id="KW-0963">Cytoplasm</keyword>
<evidence type="ECO:0000313" key="9">
    <source>
        <dbReference type="Proteomes" id="UP000002640"/>
    </source>
</evidence>
<keyword evidence="9" id="KW-1185">Reference proteome</keyword>
<dbReference type="CDD" id="cd00201">
    <property type="entry name" value="WW"/>
    <property type="match status" value="1"/>
</dbReference>
<feature type="region of interest" description="Disordered" evidence="6">
    <location>
        <begin position="474"/>
        <end position="511"/>
    </location>
</feature>
<dbReference type="GeneID" id="20650124"/>
<feature type="domain" description="WW" evidence="7">
    <location>
        <begin position="397"/>
        <end position="425"/>
    </location>
</feature>
<dbReference type="InterPro" id="IPR042541">
    <property type="entry name" value="BART_sf"/>
</dbReference>
<dbReference type="InterPro" id="IPR023379">
    <property type="entry name" value="BART_dom"/>
</dbReference>
<dbReference type="AlphaFoldDB" id="G4ZI27"/>
<dbReference type="Proteomes" id="UP000002640">
    <property type="component" value="Unassembled WGS sequence"/>
</dbReference>
<dbReference type="OMA" id="FMAFKDR"/>
<dbReference type="KEGG" id="psoj:PHYSODRAFT_360555"/>
<comment type="subcellular location">
    <subcellularLocation>
        <location evidence="1">Cell projection</location>
        <location evidence="1">Cilium</location>
    </subcellularLocation>
    <subcellularLocation>
        <location evidence="2">Cytoplasm</location>
    </subcellularLocation>
</comment>
<feature type="region of interest" description="Disordered" evidence="6">
    <location>
        <begin position="202"/>
        <end position="231"/>
    </location>
</feature>
<evidence type="ECO:0000256" key="6">
    <source>
        <dbReference type="SAM" id="MobiDB-lite"/>
    </source>
</evidence>
<dbReference type="Gene3D" id="1.20.1520.10">
    <property type="entry name" value="ADP-ribosylation factor-like 2-binding protein, domain"/>
    <property type="match status" value="1"/>
</dbReference>
<evidence type="ECO:0000256" key="3">
    <source>
        <dbReference type="ARBA" id="ARBA00022490"/>
    </source>
</evidence>
<feature type="compositionally biased region" description="Basic and acidic residues" evidence="6">
    <location>
        <begin position="579"/>
        <end position="593"/>
    </location>
</feature>
<proteinExistence type="predicted"/>
<keyword evidence="4" id="KW-0969">Cilium</keyword>
<evidence type="ECO:0000259" key="7">
    <source>
        <dbReference type="PROSITE" id="PS50020"/>
    </source>
</evidence>
<evidence type="ECO:0000256" key="2">
    <source>
        <dbReference type="ARBA" id="ARBA00004496"/>
    </source>
</evidence>
<gene>
    <name evidence="8" type="ORF">PHYSODRAFT_360555</name>
</gene>
<dbReference type="SUPFAM" id="SSF51045">
    <property type="entry name" value="WW domain"/>
    <property type="match status" value="1"/>
</dbReference>
<dbReference type="GO" id="GO:0005737">
    <property type="term" value="C:cytoplasm"/>
    <property type="evidence" value="ECO:0007669"/>
    <property type="project" value="UniProtKB-SubCell"/>
</dbReference>
<dbReference type="Gene3D" id="2.20.70.10">
    <property type="match status" value="1"/>
</dbReference>
<dbReference type="InParanoid" id="G4ZI27"/>
<evidence type="ECO:0000313" key="8">
    <source>
        <dbReference type="EMBL" id="EGZ17670.1"/>
    </source>
</evidence>
<evidence type="ECO:0000256" key="1">
    <source>
        <dbReference type="ARBA" id="ARBA00004138"/>
    </source>
</evidence>
<dbReference type="PROSITE" id="PS50020">
    <property type="entry name" value="WW_DOMAIN_2"/>
    <property type="match status" value="1"/>
</dbReference>
<dbReference type="EMBL" id="JH159154">
    <property type="protein sequence ID" value="EGZ17670.1"/>
    <property type="molecule type" value="Genomic_DNA"/>
</dbReference>
<dbReference type="Pfam" id="PF00397">
    <property type="entry name" value="WW"/>
    <property type="match status" value="1"/>
</dbReference>
<dbReference type="Pfam" id="PF11527">
    <property type="entry name" value="ARL2_Bind_BART"/>
    <property type="match status" value="1"/>
</dbReference>
<organism evidence="8 9">
    <name type="scientific">Phytophthora sojae (strain P6497)</name>
    <name type="common">Soybean stem and root rot agent</name>
    <name type="synonym">Phytophthora megasperma f. sp. glycines</name>
    <dbReference type="NCBI Taxonomy" id="1094619"/>
    <lineage>
        <taxon>Eukaryota</taxon>
        <taxon>Sar</taxon>
        <taxon>Stramenopiles</taxon>
        <taxon>Oomycota</taxon>
        <taxon>Peronosporomycetes</taxon>
        <taxon>Peronosporales</taxon>
        <taxon>Peronosporaceae</taxon>
        <taxon>Phytophthora</taxon>
    </lineage>
</organism>
<accession>G4ZI27</accession>
<feature type="compositionally biased region" description="Basic and acidic residues" evidence="6">
    <location>
        <begin position="487"/>
        <end position="501"/>
    </location>
</feature>
<name>G4ZI27_PHYSP</name>
<keyword evidence="5" id="KW-0966">Cell projection</keyword>
<evidence type="ECO:0000256" key="4">
    <source>
        <dbReference type="ARBA" id="ARBA00023069"/>
    </source>
</evidence>
<dbReference type="RefSeq" id="XP_009526728.1">
    <property type="nucleotide sequence ID" value="XM_009528433.1"/>
</dbReference>
<reference evidence="8 9" key="1">
    <citation type="journal article" date="2006" name="Science">
        <title>Phytophthora genome sequences uncover evolutionary origins and mechanisms of pathogenesis.</title>
        <authorList>
            <person name="Tyler B.M."/>
            <person name="Tripathy S."/>
            <person name="Zhang X."/>
            <person name="Dehal P."/>
            <person name="Jiang R.H."/>
            <person name="Aerts A."/>
            <person name="Arredondo F.D."/>
            <person name="Baxter L."/>
            <person name="Bensasson D."/>
            <person name="Beynon J.L."/>
            <person name="Chapman J."/>
            <person name="Damasceno C.M."/>
            <person name="Dorrance A.E."/>
            <person name="Dou D."/>
            <person name="Dickerman A.W."/>
            <person name="Dubchak I.L."/>
            <person name="Garbelotto M."/>
            <person name="Gijzen M."/>
            <person name="Gordon S.G."/>
            <person name="Govers F."/>
            <person name="Grunwald N.J."/>
            <person name="Huang W."/>
            <person name="Ivors K.L."/>
            <person name="Jones R.W."/>
            <person name="Kamoun S."/>
            <person name="Krampis K."/>
            <person name="Lamour K.H."/>
            <person name="Lee M.K."/>
            <person name="McDonald W.H."/>
            <person name="Medina M."/>
            <person name="Meijer H.J."/>
            <person name="Nordberg E.K."/>
            <person name="Maclean D.J."/>
            <person name="Ospina-Giraldo M.D."/>
            <person name="Morris P.F."/>
            <person name="Phuntumart V."/>
            <person name="Putnam N.H."/>
            <person name="Rash S."/>
            <person name="Rose J.K."/>
            <person name="Sakihama Y."/>
            <person name="Salamov A.A."/>
            <person name="Savidor A."/>
            <person name="Scheuring C.F."/>
            <person name="Smith B.M."/>
            <person name="Sobral B.W."/>
            <person name="Terry A."/>
            <person name="Torto-Alalibo T.A."/>
            <person name="Win J."/>
            <person name="Xu Z."/>
            <person name="Zhang H."/>
            <person name="Grigoriev I.V."/>
            <person name="Rokhsar D.S."/>
            <person name="Boore J.L."/>
        </authorList>
    </citation>
    <scope>NUCLEOTIDE SEQUENCE [LARGE SCALE GENOMIC DNA]</scope>
    <source>
        <strain evidence="8 9">P6497</strain>
    </source>
</reference>
<dbReference type="InterPro" id="IPR001202">
    <property type="entry name" value="WW_dom"/>
</dbReference>
<feature type="compositionally biased region" description="Basic residues" evidence="6">
    <location>
        <begin position="564"/>
        <end position="578"/>
    </location>
</feature>
<dbReference type="SMR" id="G4ZI27"/>
<feature type="compositionally biased region" description="Basic and acidic residues" evidence="6">
    <location>
        <begin position="607"/>
        <end position="617"/>
    </location>
</feature>
<protein>
    <recommendedName>
        <fullName evidence="7">WW domain-containing protein</fullName>
    </recommendedName>
</protein>
<dbReference type="GO" id="GO:0005929">
    <property type="term" value="C:cilium"/>
    <property type="evidence" value="ECO:0007669"/>
    <property type="project" value="UniProtKB-SubCell"/>
</dbReference>
<dbReference type="InterPro" id="IPR036020">
    <property type="entry name" value="WW_dom_sf"/>
</dbReference>